<evidence type="ECO:0000313" key="4">
    <source>
        <dbReference type="Proteomes" id="UP000579945"/>
    </source>
</evidence>
<keyword evidence="4" id="KW-1185">Reference proteome</keyword>
<feature type="region of interest" description="Disordered" evidence="1">
    <location>
        <begin position="636"/>
        <end position="658"/>
    </location>
</feature>
<dbReference type="RefSeq" id="WP_183656583.1">
    <property type="nucleotide sequence ID" value="NZ_JACIBV010000001.1"/>
</dbReference>
<evidence type="ECO:0000313" key="3">
    <source>
        <dbReference type="EMBL" id="MBB3731077.1"/>
    </source>
</evidence>
<evidence type="ECO:0000259" key="2">
    <source>
        <dbReference type="Pfam" id="PF25148"/>
    </source>
</evidence>
<sequence length="1015" mass="111536">MSAEQPTQVVQAERADAWEAVAEAIDSGQADRVAEVVVRLDEAERRRVAAELPGHLPTARRRAHERYETRQGEAHRRYERAQQDFLREATEGGLSEEQAHAQWWSGHHYRYEQWVDWRERDRWIEPMRVAGAGTIGGAAAVAAWLHRRDLAEAADDLGPILRVIGERPAEWQADLAVRLATRIRATRRRDTGNAAELALELLRRSGAEPPEHDPLVVAWVAAARRSRPDPRSDRWTDALTWDDQGRGAVPTLRDDPLLVHLLPRLFEAEGAGNTLRDDPADPGASGSWLGALRRLEQEGRIDRTLLLDGCVSRFLRGGGATDLRFFARLHELLLPAPDETAPYTRDYLRLLPAAPGPVAELAVRQLRGVGLGADDLNEAIEALLFRAESKLVRAGLTWLDQAARAAAGDLDHLAPALGSAFLCDSYDVRERAVRLGVKHARRFTPLGADAVREAGAVLPADLAVRLAEAFGGEVVPEAEADDFQPGELPVVDERPEAFPPPAERVPSQGGVAFESWLAWFVGEGAAWRRPVEGETSLYDRREWHHLEEWAEAMLREAAAPGQEPPIPEPEEPPAYAHHTIGVSTSEGHFEVEFGQLPAAVRESITADLNARGVPLGNLEHVGEAEPVGGEILAISMGTTGNWPTRDRKQEPPRDRLPKNVSMPHLVMLRRCAEVHAALKAGTLPPYLLATPTRTDGHLDPAVLVARLEGYARAGVEALPLDLQQALLRVPREVAPEVAGRARALGTRAGATLVGWLTNRPEPVTRVDWTHGDGDYTHDQQPGERHSLRLKPRIVIEPTGLEIVDALLSDPQPYRWEEHGRYMESWPMLLPADREVVAMHLLPHLLNEWDRPGYFHRSVAALVDGDGPAGEGLALLLARLLAERGPWHARDAGTTLLLRAVARGSLPAVECGRQLGLVLRRTEVKLGRVLESLEDCARQGAHREIWQLVAGMLPVLLPGTDERAHAGHTQVLGFAVRAAGWAKASGPIPAVAEVAARTGSSGFVRTARRLHELLTR</sequence>
<accession>A0A7W5YRM0</accession>
<dbReference type="GeneID" id="95393193"/>
<organism evidence="3 4">
    <name type="scientific">Nonomuraea dietziae</name>
    <dbReference type="NCBI Taxonomy" id="65515"/>
    <lineage>
        <taxon>Bacteria</taxon>
        <taxon>Bacillati</taxon>
        <taxon>Actinomycetota</taxon>
        <taxon>Actinomycetes</taxon>
        <taxon>Streptosporangiales</taxon>
        <taxon>Streptosporangiaceae</taxon>
        <taxon>Nonomuraea</taxon>
    </lineage>
</organism>
<dbReference type="AlphaFoldDB" id="A0A7W5YRM0"/>
<dbReference type="Pfam" id="PF25148">
    <property type="entry name" value="DUF7824"/>
    <property type="match status" value="1"/>
</dbReference>
<dbReference type="InterPro" id="IPR056726">
    <property type="entry name" value="DUF7824"/>
</dbReference>
<gene>
    <name evidence="3" type="ORF">FHR33_006937</name>
</gene>
<protein>
    <recommendedName>
        <fullName evidence="2">DUF7824 domain-containing protein</fullName>
    </recommendedName>
</protein>
<dbReference type="EMBL" id="JACIBV010000001">
    <property type="protein sequence ID" value="MBB3731077.1"/>
    <property type="molecule type" value="Genomic_DNA"/>
</dbReference>
<proteinExistence type="predicted"/>
<dbReference type="Proteomes" id="UP000579945">
    <property type="component" value="Unassembled WGS sequence"/>
</dbReference>
<name>A0A7W5YRM0_9ACTN</name>
<feature type="domain" description="DUF7824" evidence="2">
    <location>
        <begin position="658"/>
        <end position="737"/>
    </location>
</feature>
<reference evidence="3 4" key="1">
    <citation type="submission" date="2020-08" db="EMBL/GenBank/DDBJ databases">
        <title>Sequencing the genomes of 1000 actinobacteria strains.</title>
        <authorList>
            <person name="Klenk H.-P."/>
        </authorList>
    </citation>
    <scope>NUCLEOTIDE SEQUENCE [LARGE SCALE GENOMIC DNA]</scope>
    <source>
        <strain evidence="3 4">DSM 44320</strain>
    </source>
</reference>
<comment type="caution">
    <text evidence="3">The sequence shown here is derived from an EMBL/GenBank/DDBJ whole genome shotgun (WGS) entry which is preliminary data.</text>
</comment>
<evidence type="ECO:0000256" key="1">
    <source>
        <dbReference type="SAM" id="MobiDB-lite"/>
    </source>
</evidence>
<feature type="compositionally biased region" description="Basic and acidic residues" evidence="1">
    <location>
        <begin position="644"/>
        <end position="657"/>
    </location>
</feature>